<keyword evidence="4" id="KW-1185">Reference proteome</keyword>
<evidence type="ECO:0000313" key="4">
    <source>
        <dbReference type="Proteomes" id="UP000026961"/>
    </source>
</evidence>
<dbReference type="InterPro" id="IPR011333">
    <property type="entry name" value="SKP1/BTB/POZ_sf"/>
</dbReference>
<dbReference type="PROSITE" id="PS50097">
    <property type="entry name" value="BTB"/>
    <property type="match status" value="1"/>
</dbReference>
<dbReference type="PANTHER" id="PTHR26379">
    <property type="entry name" value="BTB/POZ AND MATH DOMAIN-CONTAINING PROTEIN 1"/>
    <property type="match status" value="1"/>
</dbReference>
<dbReference type="EnsemblPlants" id="OGLUM08G21680.2">
    <property type="protein sequence ID" value="OGLUM08G21680.2"/>
    <property type="gene ID" value="OGLUM08G21680"/>
</dbReference>
<proteinExistence type="predicted"/>
<accession>A0A0E0AXN2</accession>
<evidence type="ECO:0000259" key="2">
    <source>
        <dbReference type="PROSITE" id="PS50097"/>
    </source>
</evidence>
<dbReference type="GO" id="GO:0016567">
    <property type="term" value="P:protein ubiquitination"/>
    <property type="evidence" value="ECO:0007669"/>
    <property type="project" value="InterPro"/>
</dbReference>
<protein>
    <recommendedName>
        <fullName evidence="2">BTB domain-containing protein</fullName>
    </recommendedName>
</protein>
<dbReference type="Gramene" id="OGLUM08G21680.2">
    <property type="protein sequence ID" value="OGLUM08G21680.2"/>
    <property type="gene ID" value="OGLUM08G21680"/>
</dbReference>
<reference evidence="3" key="2">
    <citation type="submission" date="2018-05" db="EMBL/GenBank/DDBJ databases">
        <title>OgluRS3 (Oryza glumaepatula Reference Sequence Version 3).</title>
        <authorList>
            <person name="Zhang J."/>
            <person name="Kudrna D."/>
            <person name="Lee S."/>
            <person name="Talag J."/>
            <person name="Welchert J."/>
            <person name="Wing R.A."/>
        </authorList>
    </citation>
    <scope>NUCLEOTIDE SEQUENCE [LARGE SCALE GENOMIC DNA]</scope>
</reference>
<name>A0A0E0AXN2_9ORYZ</name>
<dbReference type="Pfam" id="PF00651">
    <property type="entry name" value="BTB"/>
    <property type="match status" value="1"/>
</dbReference>
<evidence type="ECO:0000256" key="1">
    <source>
        <dbReference type="ARBA" id="ARBA00004906"/>
    </source>
</evidence>
<reference evidence="3" key="1">
    <citation type="submission" date="2015-04" db="UniProtKB">
        <authorList>
            <consortium name="EnsemblPlants"/>
        </authorList>
    </citation>
    <scope>IDENTIFICATION</scope>
</reference>
<organism evidence="3">
    <name type="scientific">Oryza glumipatula</name>
    <dbReference type="NCBI Taxonomy" id="40148"/>
    <lineage>
        <taxon>Eukaryota</taxon>
        <taxon>Viridiplantae</taxon>
        <taxon>Streptophyta</taxon>
        <taxon>Embryophyta</taxon>
        <taxon>Tracheophyta</taxon>
        <taxon>Spermatophyta</taxon>
        <taxon>Magnoliopsida</taxon>
        <taxon>Liliopsida</taxon>
        <taxon>Poales</taxon>
        <taxon>Poaceae</taxon>
        <taxon>BOP clade</taxon>
        <taxon>Oryzoideae</taxon>
        <taxon>Oryzeae</taxon>
        <taxon>Oryzinae</taxon>
        <taxon>Oryza</taxon>
    </lineage>
</organism>
<sequence>MAARLLRSPTRSLPSIRRCPVTILISRSPTPAFGVPTQPCVMDLVSNFIEHKVEYLEIQKLARLPKLTISAGEHNASLLWWLSPRQQDNGEYLSFAVAMLNETDTYTHLVFEIFFMGKDGLPAVQHSQRSLLVRKASQGFRFDAWWRFVKLSELDSRYVVTFICGLIILRNHNEPIAVPPSNLGNQLGIMVGSANGSDMSFSVGGEMFHAHRAVLAAQSSIPCVTLDDLEPATFRALLHFIYTDALLP</sequence>
<dbReference type="InterPro" id="IPR045005">
    <property type="entry name" value="BPM1-6"/>
</dbReference>
<dbReference type="PANTHER" id="PTHR26379:SF238">
    <property type="entry name" value="OS08G0523100 PROTEIN"/>
    <property type="match status" value="1"/>
</dbReference>
<evidence type="ECO:0000313" key="3">
    <source>
        <dbReference type="EnsemblPlants" id="OGLUM08G21680.2"/>
    </source>
</evidence>
<dbReference type="SUPFAM" id="SSF54695">
    <property type="entry name" value="POZ domain"/>
    <property type="match status" value="1"/>
</dbReference>
<feature type="domain" description="BTB" evidence="2">
    <location>
        <begin position="197"/>
        <end position="248"/>
    </location>
</feature>
<comment type="pathway">
    <text evidence="1">Protein modification; protein ubiquitination.</text>
</comment>
<dbReference type="InterPro" id="IPR000210">
    <property type="entry name" value="BTB/POZ_dom"/>
</dbReference>
<dbReference type="Gene3D" id="3.30.710.10">
    <property type="entry name" value="Potassium Channel Kv1.1, Chain A"/>
    <property type="match status" value="1"/>
</dbReference>
<dbReference type="HOGENOM" id="CLU_004253_2_2_1"/>
<dbReference type="Proteomes" id="UP000026961">
    <property type="component" value="Chromosome 8"/>
</dbReference>
<dbReference type="AlphaFoldDB" id="A0A0E0AXN2"/>